<feature type="compositionally biased region" description="Basic and acidic residues" evidence="1">
    <location>
        <begin position="41"/>
        <end position="74"/>
    </location>
</feature>
<gene>
    <name evidence="2" type="ORF">D3P08_08945</name>
</gene>
<keyword evidence="3" id="KW-1185">Reference proteome</keyword>
<evidence type="ECO:0000256" key="1">
    <source>
        <dbReference type="SAM" id="MobiDB-lite"/>
    </source>
</evidence>
<accession>A0A3A1UZ71</accession>
<dbReference type="Proteomes" id="UP000266482">
    <property type="component" value="Unassembled WGS sequence"/>
</dbReference>
<organism evidence="2 3">
    <name type="scientific">Paenibacillus nanensis</name>
    <dbReference type="NCBI Taxonomy" id="393251"/>
    <lineage>
        <taxon>Bacteria</taxon>
        <taxon>Bacillati</taxon>
        <taxon>Bacillota</taxon>
        <taxon>Bacilli</taxon>
        <taxon>Bacillales</taxon>
        <taxon>Paenibacillaceae</taxon>
        <taxon>Paenibacillus</taxon>
    </lineage>
</organism>
<proteinExistence type="predicted"/>
<dbReference type="AlphaFoldDB" id="A0A3A1UZ71"/>
<evidence type="ECO:0000313" key="2">
    <source>
        <dbReference type="EMBL" id="RIX53555.1"/>
    </source>
</evidence>
<dbReference type="EMBL" id="QXQA01000004">
    <property type="protein sequence ID" value="RIX53555.1"/>
    <property type="molecule type" value="Genomic_DNA"/>
</dbReference>
<dbReference type="Pfam" id="PF13025">
    <property type="entry name" value="DUF3886"/>
    <property type="match status" value="1"/>
</dbReference>
<feature type="compositionally biased region" description="Basic and acidic residues" evidence="1">
    <location>
        <begin position="8"/>
        <end position="20"/>
    </location>
</feature>
<evidence type="ECO:0000313" key="3">
    <source>
        <dbReference type="Proteomes" id="UP000266482"/>
    </source>
</evidence>
<name>A0A3A1UZ71_9BACL</name>
<dbReference type="RefSeq" id="WP_119599164.1">
    <property type="nucleotide sequence ID" value="NZ_QXQA01000004.1"/>
</dbReference>
<dbReference type="OrthoDB" id="2679911at2"/>
<comment type="caution">
    <text evidence="2">The sequence shown here is derived from an EMBL/GenBank/DDBJ whole genome shotgun (WGS) entry which is preliminary data.</text>
</comment>
<protein>
    <submittedName>
        <fullName evidence="2">DUF3886 domain-containing protein</fullName>
    </submittedName>
</protein>
<feature type="region of interest" description="Disordered" evidence="1">
    <location>
        <begin position="1"/>
        <end position="76"/>
    </location>
</feature>
<sequence>MAKKDRRRSQDRPAVKEKASEPQGATLKDLLGADTISKLKAQAEEMKQAEAARKEQLRKQEEEAKKQEQKRLENDFAYLLENSDKNWSKYK</sequence>
<reference evidence="2 3" key="1">
    <citation type="submission" date="2018-09" db="EMBL/GenBank/DDBJ databases">
        <title>Paenibacillus aracenensis nov. sp. isolated from a cave in southern Spain.</title>
        <authorList>
            <person name="Jurado V."/>
            <person name="Gutierrez-Patricio S."/>
            <person name="Gonzalez-Pimentel J.L."/>
            <person name="Miller A.Z."/>
            <person name="Laiz L."/>
            <person name="Saiz-Jimenez C."/>
        </authorList>
    </citation>
    <scope>NUCLEOTIDE SEQUENCE [LARGE SCALE GENOMIC DNA]</scope>
    <source>
        <strain evidence="2 3">DSM 22867</strain>
    </source>
</reference>
<dbReference type="InterPro" id="IPR024980">
    <property type="entry name" value="DUF3886"/>
</dbReference>